<feature type="binding site" evidence="11">
    <location>
        <position position="8"/>
    </location>
    <ligand>
        <name>a divalent metal cation</name>
        <dbReference type="ChEBI" id="CHEBI:60240"/>
    </ligand>
</feature>
<dbReference type="InterPro" id="IPR001352">
    <property type="entry name" value="RNase_HII/HIII"/>
</dbReference>
<dbReference type="InterPro" id="IPR012337">
    <property type="entry name" value="RNaseH-like_sf"/>
</dbReference>
<evidence type="ECO:0000256" key="4">
    <source>
        <dbReference type="ARBA" id="ARBA00008378"/>
    </source>
</evidence>
<feature type="binding site" evidence="11">
    <location>
        <position position="117"/>
    </location>
    <ligand>
        <name>a divalent metal cation</name>
        <dbReference type="ChEBI" id="CHEBI:60240"/>
    </ligand>
</feature>
<keyword evidence="9 11" id="KW-0378">Hydrolase</keyword>
<evidence type="ECO:0000256" key="3">
    <source>
        <dbReference type="ARBA" id="ARBA00004496"/>
    </source>
</evidence>
<keyword evidence="10" id="KW-0464">Manganese</keyword>
<protein>
    <recommendedName>
        <fullName evidence="12">Ribonuclease</fullName>
        <ecNumber evidence="12">3.1.26.4</ecNumber>
    </recommendedName>
</protein>
<sequence length="200" mass="22521">MRYVVGIDEVGRGSLAGPVMVCAAAVPPSFSFSDINGIYLRDSKQLSSHQREHLVTYFEHHSQIYFFLSTLSSHTIDRISISRAANRGALSALHRLHNELSDSISTINLDGRLYLGDQRDSHWKSLPVHTIVKGDEVIPAIAVASIYAKVMRDRFMQRLGMRYPGYGLAVHKGYGTMFHRTMIKAFGSTKIHRTTFLRNI</sequence>
<name>A0A2M6WHY8_9BACT</name>
<organism evidence="14 15">
    <name type="scientific">Candidatus Harrisonbacteria bacterium CG10_big_fil_rev_8_21_14_0_10_42_17</name>
    <dbReference type="NCBI Taxonomy" id="1974584"/>
    <lineage>
        <taxon>Bacteria</taxon>
        <taxon>Candidatus Harrisoniibacteriota</taxon>
    </lineage>
</organism>
<evidence type="ECO:0000256" key="7">
    <source>
        <dbReference type="ARBA" id="ARBA00022723"/>
    </source>
</evidence>
<evidence type="ECO:0000313" key="15">
    <source>
        <dbReference type="Proteomes" id="UP000228635"/>
    </source>
</evidence>
<proteinExistence type="inferred from homology"/>
<dbReference type="InterPro" id="IPR036397">
    <property type="entry name" value="RNaseH_sf"/>
</dbReference>
<evidence type="ECO:0000256" key="8">
    <source>
        <dbReference type="ARBA" id="ARBA00022759"/>
    </source>
</evidence>
<dbReference type="Pfam" id="PF01351">
    <property type="entry name" value="RNase_HII"/>
    <property type="match status" value="1"/>
</dbReference>
<dbReference type="EMBL" id="PFBA01000026">
    <property type="protein sequence ID" value="PIT92344.1"/>
    <property type="molecule type" value="Genomic_DNA"/>
</dbReference>
<reference evidence="15" key="1">
    <citation type="submission" date="2017-09" db="EMBL/GenBank/DDBJ databases">
        <title>Depth-based differentiation of microbial function through sediment-hosted aquifers and enrichment of novel symbionts in the deep terrestrial subsurface.</title>
        <authorList>
            <person name="Probst A.J."/>
            <person name="Ladd B."/>
            <person name="Jarett J.K."/>
            <person name="Geller-Mcgrath D.E."/>
            <person name="Sieber C.M.K."/>
            <person name="Emerson J.B."/>
            <person name="Anantharaman K."/>
            <person name="Thomas B.C."/>
            <person name="Malmstrom R."/>
            <person name="Stieglmeier M."/>
            <person name="Klingl A."/>
            <person name="Woyke T."/>
            <person name="Ryan C.M."/>
            <person name="Banfield J.F."/>
        </authorList>
    </citation>
    <scope>NUCLEOTIDE SEQUENCE [LARGE SCALE GENOMIC DNA]</scope>
</reference>
<dbReference type="PANTHER" id="PTHR10954">
    <property type="entry name" value="RIBONUCLEASE H2 SUBUNIT A"/>
    <property type="match status" value="1"/>
</dbReference>
<evidence type="ECO:0000256" key="6">
    <source>
        <dbReference type="ARBA" id="ARBA00022722"/>
    </source>
</evidence>
<dbReference type="PROSITE" id="PS51975">
    <property type="entry name" value="RNASE_H_2"/>
    <property type="match status" value="1"/>
</dbReference>
<dbReference type="SUPFAM" id="SSF53098">
    <property type="entry name" value="Ribonuclease H-like"/>
    <property type="match status" value="1"/>
</dbReference>
<evidence type="ECO:0000256" key="1">
    <source>
        <dbReference type="ARBA" id="ARBA00000077"/>
    </source>
</evidence>
<comment type="caution">
    <text evidence="14">The sequence shown here is derived from an EMBL/GenBank/DDBJ whole genome shotgun (WGS) entry which is preliminary data.</text>
</comment>
<accession>A0A2M6WHY8</accession>
<comment type="cofactor">
    <cofactor evidence="11">
        <name>Mn(2+)</name>
        <dbReference type="ChEBI" id="CHEBI:29035"/>
    </cofactor>
    <cofactor evidence="11">
        <name>Mg(2+)</name>
        <dbReference type="ChEBI" id="CHEBI:18420"/>
    </cofactor>
    <text evidence="11">Manganese or magnesium. Binds 1 divalent metal ion per monomer in the absence of substrate. May bind a second metal ion after substrate binding.</text>
</comment>
<dbReference type="AlphaFoldDB" id="A0A2M6WHY8"/>
<evidence type="ECO:0000313" key="14">
    <source>
        <dbReference type="EMBL" id="PIT92344.1"/>
    </source>
</evidence>
<evidence type="ECO:0000256" key="5">
    <source>
        <dbReference type="ARBA" id="ARBA00022490"/>
    </source>
</evidence>
<dbReference type="GO" id="GO:0003723">
    <property type="term" value="F:RNA binding"/>
    <property type="evidence" value="ECO:0007669"/>
    <property type="project" value="UniProtKB-UniRule"/>
</dbReference>
<comment type="similarity">
    <text evidence="4">Belongs to the RNase HII family. RnhC subfamily.</text>
</comment>
<dbReference type="GO" id="GO:0032299">
    <property type="term" value="C:ribonuclease H2 complex"/>
    <property type="evidence" value="ECO:0007669"/>
    <property type="project" value="TreeGrafter"/>
</dbReference>
<comment type="function">
    <text evidence="2 12">Endonuclease that specifically degrades the RNA of RNA-DNA hybrids.</text>
</comment>
<gene>
    <name evidence="14" type="ORF">COU08_02950</name>
</gene>
<keyword evidence="8 11" id="KW-0255">Endonuclease</keyword>
<dbReference type="Gene3D" id="3.30.420.10">
    <property type="entry name" value="Ribonuclease H-like superfamily/Ribonuclease H"/>
    <property type="match status" value="1"/>
</dbReference>
<dbReference type="Proteomes" id="UP000228635">
    <property type="component" value="Unassembled WGS sequence"/>
</dbReference>
<evidence type="ECO:0000256" key="2">
    <source>
        <dbReference type="ARBA" id="ARBA00004065"/>
    </source>
</evidence>
<evidence type="ECO:0000256" key="10">
    <source>
        <dbReference type="ARBA" id="ARBA00023211"/>
    </source>
</evidence>
<dbReference type="GO" id="GO:0043137">
    <property type="term" value="P:DNA replication, removal of RNA primer"/>
    <property type="evidence" value="ECO:0007669"/>
    <property type="project" value="TreeGrafter"/>
</dbReference>
<dbReference type="GO" id="GO:0004523">
    <property type="term" value="F:RNA-DNA hybrid ribonuclease activity"/>
    <property type="evidence" value="ECO:0007669"/>
    <property type="project" value="UniProtKB-UniRule"/>
</dbReference>
<keyword evidence="7 11" id="KW-0479">Metal-binding</keyword>
<dbReference type="CDD" id="cd07182">
    <property type="entry name" value="RNase_HII_bacteria_HII_like"/>
    <property type="match status" value="1"/>
</dbReference>
<dbReference type="InterPro" id="IPR022898">
    <property type="entry name" value="RNase_HII"/>
</dbReference>
<dbReference type="GO" id="GO:0046872">
    <property type="term" value="F:metal ion binding"/>
    <property type="evidence" value="ECO:0007669"/>
    <property type="project" value="UniProtKB-KW"/>
</dbReference>
<keyword evidence="6 11" id="KW-0540">Nuclease</keyword>
<keyword evidence="5" id="KW-0963">Cytoplasm</keyword>
<dbReference type="GO" id="GO:0006298">
    <property type="term" value="P:mismatch repair"/>
    <property type="evidence" value="ECO:0007669"/>
    <property type="project" value="TreeGrafter"/>
</dbReference>
<dbReference type="GO" id="GO:0005737">
    <property type="term" value="C:cytoplasm"/>
    <property type="evidence" value="ECO:0007669"/>
    <property type="project" value="UniProtKB-SubCell"/>
</dbReference>
<feature type="binding site" evidence="11">
    <location>
        <position position="9"/>
    </location>
    <ligand>
        <name>a divalent metal cation</name>
        <dbReference type="ChEBI" id="CHEBI:60240"/>
    </ligand>
</feature>
<comment type="subcellular location">
    <subcellularLocation>
        <location evidence="3">Cytoplasm</location>
    </subcellularLocation>
</comment>
<evidence type="ECO:0000256" key="9">
    <source>
        <dbReference type="ARBA" id="ARBA00022801"/>
    </source>
</evidence>
<dbReference type="InterPro" id="IPR024567">
    <property type="entry name" value="RNase_HII/HIII_dom"/>
</dbReference>
<evidence type="ECO:0000259" key="13">
    <source>
        <dbReference type="PROSITE" id="PS51975"/>
    </source>
</evidence>
<dbReference type="EC" id="3.1.26.4" evidence="12"/>
<evidence type="ECO:0000256" key="11">
    <source>
        <dbReference type="PROSITE-ProRule" id="PRU01319"/>
    </source>
</evidence>
<comment type="catalytic activity">
    <reaction evidence="1 11 12">
        <text>Endonucleolytic cleavage to 5'-phosphomonoester.</text>
        <dbReference type="EC" id="3.1.26.4"/>
    </reaction>
</comment>
<evidence type="ECO:0000256" key="12">
    <source>
        <dbReference type="RuleBase" id="RU003515"/>
    </source>
</evidence>
<dbReference type="PANTHER" id="PTHR10954:SF23">
    <property type="entry name" value="RIBONUCLEASE"/>
    <property type="match status" value="1"/>
</dbReference>
<feature type="domain" description="RNase H type-2" evidence="13">
    <location>
        <begin position="2"/>
        <end position="200"/>
    </location>
</feature>
<dbReference type="NCBIfam" id="NF000595">
    <property type="entry name" value="PRK00015.1-3"/>
    <property type="match status" value="1"/>
</dbReference>